<feature type="transmembrane region" description="Helical" evidence="1">
    <location>
        <begin position="6"/>
        <end position="30"/>
    </location>
</feature>
<organism evidence="2 3">
    <name type="scientific">Gloeobacter morelensis MG652769</name>
    <dbReference type="NCBI Taxonomy" id="2781736"/>
    <lineage>
        <taxon>Bacteria</taxon>
        <taxon>Bacillati</taxon>
        <taxon>Cyanobacteriota</taxon>
        <taxon>Cyanophyceae</taxon>
        <taxon>Gloeobacterales</taxon>
        <taxon>Gloeobacteraceae</taxon>
        <taxon>Gloeobacter</taxon>
        <taxon>Gloeobacter morelensis</taxon>
    </lineage>
</organism>
<sequence length="131" mass="14153">MIDFFLYKFGLTPAVAAGVSLWSLALYLCFSRFNGRLVDALCGWLNDADRAIYSAQALDRRPKGWEERNQLFASILSILPSLVLAVVVFIILSNTLGGSWALAGGLMVSIGAGVYQLGIKDAENSRPGGRP</sequence>
<name>A0ABY3PPL9_9CYAN</name>
<protein>
    <submittedName>
        <fullName evidence="2">Uncharacterized protein</fullName>
    </submittedName>
</protein>
<accession>A0ABY3PPL9</accession>
<evidence type="ECO:0000256" key="1">
    <source>
        <dbReference type="SAM" id="Phobius"/>
    </source>
</evidence>
<dbReference type="Proteomes" id="UP001054846">
    <property type="component" value="Chromosome"/>
</dbReference>
<proteinExistence type="predicted"/>
<reference evidence="2 3" key="1">
    <citation type="journal article" date="2021" name="Genome Biol. Evol.">
        <title>Complete Genome Sequencing of a Novel Gloeobacter Species from a Waterfall Cave in Mexico.</title>
        <authorList>
            <person name="Saw J.H."/>
            <person name="Cardona T."/>
            <person name="Montejano G."/>
        </authorList>
    </citation>
    <scope>NUCLEOTIDE SEQUENCE [LARGE SCALE GENOMIC DNA]</scope>
    <source>
        <strain evidence="2">MG652769</strain>
    </source>
</reference>
<keyword evidence="3" id="KW-1185">Reference proteome</keyword>
<evidence type="ECO:0000313" key="3">
    <source>
        <dbReference type="Proteomes" id="UP001054846"/>
    </source>
</evidence>
<dbReference type="RefSeq" id="WP_230842870.1">
    <property type="nucleotide sequence ID" value="NZ_CP063845.1"/>
</dbReference>
<feature type="transmembrane region" description="Helical" evidence="1">
    <location>
        <begin position="71"/>
        <end position="92"/>
    </location>
</feature>
<evidence type="ECO:0000313" key="2">
    <source>
        <dbReference type="EMBL" id="UFP95645.1"/>
    </source>
</evidence>
<dbReference type="EMBL" id="CP063845">
    <property type="protein sequence ID" value="UFP95645.1"/>
    <property type="molecule type" value="Genomic_DNA"/>
</dbReference>
<keyword evidence="1" id="KW-0472">Membrane</keyword>
<keyword evidence="1" id="KW-0812">Transmembrane</keyword>
<keyword evidence="1" id="KW-1133">Transmembrane helix</keyword>
<feature type="transmembrane region" description="Helical" evidence="1">
    <location>
        <begin position="98"/>
        <end position="117"/>
    </location>
</feature>
<gene>
    <name evidence="2" type="ORF">ISF26_05230</name>
</gene>